<dbReference type="Proteomes" id="UP000230202">
    <property type="component" value="Unassembled WGS sequence"/>
</dbReference>
<evidence type="ECO:0000313" key="1">
    <source>
        <dbReference type="EMBL" id="PIT39733.1"/>
    </source>
</evidence>
<evidence type="ECO:0000313" key="2">
    <source>
        <dbReference type="Proteomes" id="UP000230202"/>
    </source>
</evidence>
<dbReference type="EMBL" id="MEIL01000025">
    <property type="protein sequence ID" value="PIT39733.1"/>
    <property type="molecule type" value="Genomic_DNA"/>
</dbReference>
<reference evidence="1" key="1">
    <citation type="journal article" date="2017" name="MBio">
        <title>Type VI secretion-mediated competition in the bee gut microbiome.</title>
        <authorList>
            <person name="Steele M.I."/>
            <person name="Kwong W.K."/>
            <person name="Powell J.E."/>
            <person name="Whiteley M."/>
            <person name="Moran N.A."/>
        </authorList>
    </citation>
    <scope>NUCLEOTIDE SEQUENCE [LARGE SCALE GENOMIC DNA]</scope>
    <source>
        <strain evidence="1">WkB273</strain>
    </source>
</reference>
<organism evidence="1 2">
    <name type="scientific">Snodgrassella alvi</name>
    <dbReference type="NCBI Taxonomy" id="1196083"/>
    <lineage>
        <taxon>Bacteria</taxon>
        <taxon>Pseudomonadati</taxon>
        <taxon>Pseudomonadota</taxon>
        <taxon>Betaproteobacteria</taxon>
        <taxon>Neisseriales</taxon>
        <taxon>Neisseriaceae</taxon>
        <taxon>Snodgrassella</taxon>
    </lineage>
</organism>
<name>A0A2N9X7L5_9NEIS</name>
<gene>
    <name evidence="1" type="ORF">BHC54_04780</name>
</gene>
<comment type="caution">
    <text evidence="1">The sequence shown here is derived from an EMBL/GenBank/DDBJ whole genome shotgun (WGS) entry which is preliminary data.</text>
</comment>
<dbReference type="RefSeq" id="WP_100151980.1">
    <property type="nucleotide sequence ID" value="NZ_MEIL01000025.1"/>
</dbReference>
<keyword evidence="2" id="KW-1185">Reference proteome</keyword>
<protein>
    <submittedName>
        <fullName evidence="1">Uncharacterized protein</fullName>
    </submittedName>
</protein>
<accession>A0A2N9X7L5</accession>
<dbReference type="AlphaFoldDB" id="A0A2N9X7L5"/>
<proteinExistence type="predicted"/>
<sequence length="98" mass="11474">MNISFPEKKGKIVFNDFSIKDSIPLSEQINDLKEDMLQIEFPNNFILDVGWRPSFDINGKFFIYLIKNFDWSAPVYYSNAKDMPSLYNQISLAINKIE</sequence>